<gene>
    <name evidence="2" type="ordered locus">Dret_1707</name>
</gene>
<proteinExistence type="predicted"/>
<evidence type="ECO:0000259" key="1">
    <source>
        <dbReference type="Pfam" id="PF00753"/>
    </source>
</evidence>
<dbReference type="EMBL" id="CP001734">
    <property type="protein sequence ID" value="ACV68991.1"/>
    <property type="molecule type" value="Genomic_DNA"/>
</dbReference>
<dbReference type="SUPFAM" id="SSF56281">
    <property type="entry name" value="Metallo-hydrolase/oxidoreductase"/>
    <property type="match status" value="1"/>
</dbReference>
<dbReference type="InterPro" id="IPR052926">
    <property type="entry name" value="Metallo-beta-lactamase_dom"/>
</dbReference>
<evidence type="ECO:0000313" key="3">
    <source>
        <dbReference type="Proteomes" id="UP000001052"/>
    </source>
</evidence>
<evidence type="ECO:0000313" key="2">
    <source>
        <dbReference type="EMBL" id="ACV68991.1"/>
    </source>
</evidence>
<reference evidence="2 3" key="2">
    <citation type="journal article" date="2010" name="Stand. Genomic Sci.">
        <title>Complete genome sequence of Desulfohalobium retbaense type strain (HR(100)).</title>
        <authorList>
            <person name="Spring S."/>
            <person name="Nolan M."/>
            <person name="Lapidus A."/>
            <person name="Glavina Del Rio T."/>
            <person name="Copeland A."/>
            <person name="Tice H."/>
            <person name="Cheng J.F."/>
            <person name="Lucas S."/>
            <person name="Land M."/>
            <person name="Chen F."/>
            <person name="Bruce D."/>
            <person name="Goodwin L."/>
            <person name="Pitluck S."/>
            <person name="Ivanova N."/>
            <person name="Mavromatis K."/>
            <person name="Mikhailova N."/>
            <person name="Pati A."/>
            <person name="Chen A."/>
            <person name="Palaniappan K."/>
            <person name="Hauser L."/>
            <person name="Chang Y.J."/>
            <person name="Jeffries C.D."/>
            <person name="Munk C."/>
            <person name="Kiss H."/>
            <person name="Chain P."/>
            <person name="Han C."/>
            <person name="Brettin T."/>
            <person name="Detter J.C."/>
            <person name="Schuler E."/>
            <person name="Goker M."/>
            <person name="Rohde M."/>
            <person name="Bristow J."/>
            <person name="Eisen J.A."/>
            <person name="Markowitz V."/>
            <person name="Hugenholtz P."/>
            <person name="Kyrpides N.C."/>
            <person name="Klenk H.P."/>
        </authorList>
    </citation>
    <scope>NUCLEOTIDE SEQUENCE [LARGE SCALE GENOMIC DNA]</scope>
    <source>
        <strain evidence="2 3">DSM 5692</strain>
    </source>
</reference>
<sequence>MKTLHRVTVLIDNTAIDSSLATEHGLSVHIHLANGQQWLWDTGQSAALLNNVAALGIDLAASAGVALSHGHYDHTGGISPLVEHSGFAGTIVGNPVLDQERFVLKQGEAIRSIGLPPGTTLPRFSPVEYTALLARGLTFVSTIERDPEHFSATAHFFLDRDGEYPDPVQDDACLVLETADGPVVILGCCHSGLANTLIALRERLGHTAFNGVMGGMHLNNAPQWAMEESLQTLEEFGVQWIAPGHCTGREAIVELARRFSGRVLPYGAGAVFEFPAPAEEAGA</sequence>
<accession>C8X3J4</accession>
<dbReference type="Pfam" id="PF00753">
    <property type="entry name" value="Lactamase_B"/>
    <property type="match status" value="1"/>
</dbReference>
<dbReference type="InterPro" id="IPR036866">
    <property type="entry name" value="RibonucZ/Hydroxyglut_hydro"/>
</dbReference>
<dbReference type="STRING" id="485915.Dret_1707"/>
<organism evidence="2 3">
    <name type="scientific">Desulfohalobium retbaense (strain ATCC 49708 / DSM 5692 / JCM 16813 / HR100)</name>
    <dbReference type="NCBI Taxonomy" id="485915"/>
    <lineage>
        <taxon>Bacteria</taxon>
        <taxon>Pseudomonadati</taxon>
        <taxon>Thermodesulfobacteriota</taxon>
        <taxon>Desulfovibrionia</taxon>
        <taxon>Desulfovibrionales</taxon>
        <taxon>Desulfohalobiaceae</taxon>
        <taxon>Desulfohalobium</taxon>
    </lineage>
</organism>
<dbReference type="OrthoDB" id="9803916at2"/>
<keyword evidence="3" id="KW-1185">Reference proteome</keyword>
<dbReference type="AlphaFoldDB" id="C8X3J4"/>
<dbReference type="KEGG" id="drt:Dret_1707"/>
<dbReference type="Proteomes" id="UP000001052">
    <property type="component" value="Chromosome"/>
</dbReference>
<name>C8X3J4_DESRD</name>
<feature type="domain" description="Metallo-beta-lactamase" evidence="1">
    <location>
        <begin position="39"/>
        <end position="200"/>
    </location>
</feature>
<dbReference type="InterPro" id="IPR001279">
    <property type="entry name" value="Metallo-B-lactamas"/>
</dbReference>
<dbReference type="HOGENOM" id="CLU_036012_0_0_7"/>
<dbReference type="PANTHER" id="PTHR13754:SF13">
    <property type="entry name" value="METALLO-BETA-LACTAMASE SUPERFAMILY PROTEIN (AFU_ORTHOLOGUE AFUA_3G07630)"/>
    <property type="match status" value="1"/>
</dbReference>
<dbReference type="RefSeq" id="WP_015752134.1">
    <property type="nucleotide sequence ID" value="NC_013223.1"/>
</dbReference>
<reference evidence="3" key="1">
    <citation type="submission" date="2009-09" db="EMBL/GenBank/DDBJ databases">
        <title>The complete chromosome of Desulfohalobium retbaense DSM 5692.</title>
        <authorList>
            <consortium name="US DOE Joint Genome Institute (JGI-PGF)"/>
            <person name="Lucas S."/>
            <person name="Copeland A."/>
            <person name="Lapidus A."/>
            <person name="Glavina del Rio T."/>
            <person name="Dalin E."/>
            <person name="Tice H."/>
            <person name="Bruce D."/>
            <person name="Goodwin L."/>
            <person name="Pitluck S."/>
            <person name="Kyrpides N."/>
            <person name="Mavromatis K."/>
            <person name="Ivanova N."/>
            <person name="Mikhailova N."/>
            <person name="Munk A.C."/>
            <person name="Brettin T."/>
            <person name="Detter J.C."/>
            <person name="Han C."/>
            <person name="Tapia R."/>
            <person name="Larimer F."/>
            <person name="Land M."/>
            <person name="Hauser L."/>
            <person name="Markowitz V."/>
            <person name="Cheng J.-F."/>
            <person name="Hugenholtz P."/>
            <person name="Woyke T."/>
            <person name="Wu D."/>
            <person name="Spring S."/>
            <person name="Klenk H.-P."/>
            <person name="Eisen J.A."/>
        </authorList>
    </citation>
    <scope>NUCLEOTIDE SEQUENCE [LARGE SCALE GENOMIC DNA]</scope>
    <source>
        <strain evidence="3">DSM 5692</strain>
    </source>
</reference>
<dbReference type="PANTHER" id="PTHR13754">
    <property type="entry name" value="METALLO-BETA-LACTAMASE SUPERFAMILY PROTEIN"/>
    <property type="match status" value="1"/>
</dbReference>
<dbReference type="eggNOG" id="COG1237">
    <property type="taxonomic scope" value="Bacteria"/>
</dbReference>
<dbReference type="GO" id="GO:0016740">
    <property type="term" value="F:transferase activity"/>
    <property type="evidence" value="ECO:0007669"/>
    <property type="project" value="TreeGrafter"/>
</dbReference>
<dbReference type="InterPro" id="IPR041712">
    <property type="entry name" value="DHPS-like_MBL-fold"/>
</dbReference>
<dbReference type="CDD" id="cd07713">
    <property type="entry name" value="DHPS-like_MBL-fold"/>
    <property type="match status" value="1"/>
</dbReference>
<protein>
    <submittedName>
        <fullName evidence="2">Beta-lactamase domain protein</fullName>
    </submittedName>
</protein>
<dbReference type="Gene3D" id="3.60.15.10">
    <property type="entry name" value="Ribonuclease Z/Hydroxyacylglutathione hydrolase-like"/>
    <property type="match status" value="1"/>
</dbReference>